<feature type="non-terminal residue" evidence="2">
    <location>
        <position position="132"/>
    </location>
</feature>
<protein>
    <submittedName>
        <fullName evidence="2">Uncharacterized protein</fullName>
    </submittedName>
</protein>
<reference evidence="2" key="1">
    <citation type="submission" date="2021-02" db="EMBL/GenBank/DDBJ databases">
        <authorList>
            <person name="Dougan E. K."/>
            <person name="Rhodes N."/>
            <person name="Thang M."/>
            <person name="Chan C."/>
        </authorList>
    </citation>
    <scope>NUCLEOTIDE SEQUENCE</scope>
</reference>
<name>A0A813DHM6_POLGL</name>
<dbReference type="AlphaFoldDB" id="A0A813DHM6"/>
<dbReference type="Proteomes" id="UP000654075">
    <property type="component" value="Unassembled WGS sequence"/>
</dbReference>
<dbReference type="EMBL" id="CAJNNV010001855">
    <property type="protein sequence ID" value="CAE8585994.1"/>
    <property type="molecule type" value="Genomic_DNA"/>
</dbReference>
<evidence type="ECO:0000256" key="1">
    <source>
        <dbReference type="SAM" id="MobiDB-lite"/>
    </source>
</evidence>
<sequence length="132" mass="14252">VVLDGRCLCIDKCCCIRPTWEATVEKPRARKDLCSDECDPSPRTDSVGSDAETHISERWGAMSLDASPSPTPSSSSGQSLASCGAAERCDAAARAIDAAARARASEKASDAAARVRRELRRLHFNEDTSMHW</sequence>
<organism evidence="2 3">
    <name type="scientific">Polarella glacialis</name>
    <name type="common">Dinoflagellate</name>
    <dbReference type="NCBI Taxonomy" id="89957"/>
    <lineage>
        <taxon>Eukaryota</taxon>
        <taxon>Sar</taxon>
        <taxon>Alveolata</taxon>
        <taxon>Dinophyceae</taxon>
        <taxon>Suessiales</taxon>
        <taxon>Suessiaceae</taxon>
        <taxon>Polarella</taxon>
    </lineage>
</organism>
<comment type="caution">
    <text evidence="2">The sequence shown here is derived from an EMBL/GenBank/DDBJ whole genome shotgun (WGS) entry which is preliminary data.</text>
</comment>
<proteinExistence type="predicted"/>
<feature type="compositionally biased region" description="Low complexity" evidence="1">
    <location>
        <begin position="63"/>
        <end position="80"/>
    </location>
</feature>
<evidence type="ECO:0000313" key="2">
    <source>
        <dbReference type="EMBL" id="CAE8585994.1"/>
    </source>
</evidence>
<accession>A0A813DHM6</accession>
<gene>
    <name evidence="2" type="ORF">PGLA1383_LOCUS4893</name>
</gene>
<keyword evidence="3" id="KW-1185">Reference proteome</keyword>
<feature type="region of interest" description="Disordered" evidence="1">
    <location>
        <begin position="28"/>
        <end position="80"/>
    </location>
</feature>
<evidence type="ECO:0000313" key="3">
    <source>
        <dbReference type="Proteomes" id="UP000654075"/>
    </source>
</evidence>